<accession>A0A6M0IJ27</accession>
<reference evidence="1 2" key="1">
    <citation type="submission" date="2020-02" db="EMBL/GenBank/DDBJ databases">
        <title>Draft genome sequence of two Spirosoma agri KCTC 52727 and Spirosoma terrae KCTC 52035.</title>
        <authorList>
            <person name="Rojas J."/>
            <person name="Ambika Manirajan B."/>
            <person name="Ratering S."/>
            <person name="Suarez C."/>
            <person name="Schnell S."/>
        </authorList>
    </citation>
    <scope>NUCLEOTIDE SEQUENCE [LARGE SCALE GENOMIC DNA]</scope>
    <source>
        <strain evidence="1 2">KCTC 52727</strain>
    </source>
</reference>
<dbReference type="RefSeq" id="WP_164039946.1">
    <property type="nucleotide sequence ID" value="NZ_JAAGNZ010000001.1"/>
</dbReference>
<comment type="caution">
    <text evidence="1">The sequence shown here is derived from an EMBL/GenBank/DDBJ whole genome shotgun (WGS) entry which is preliminary data.</text>
</comment>
<protein>
    <submittedName>
        <fullName evidence="1">Uncharacterized protein</fullName>
    </submittedName>
</protein>
<gene>
    <name evidence="1" type="ORF">GK091_15360</name>
</gene>
<sequence>MSVDEKGVLADQIRQTISTLNSQLTVAHYAGLAVVIQGARDCEIMVAGNGQSPHVEVTIKEAEIRHY</sequence>
<evidence type="ECO:0000313" key="2">
    <source>
        <dbReference type="Proteomes" id="UP000477386"/>
    </source>
</evidence>
<evidence type="ECO:0000313" key="1">
    <source>
        <dbReference type="EMBL" id="NEU68269.1"/>
    </source>
</evidence>
<dbReference type="AlphaFoldDB" id="A0A6M0IJ27"/>
<dbReference type="Proteomes" id="UP000477386">
    <property type="component" value="Unassembled WGS sequence"/>
</dbReference>
<organism evidence="1 2">
    <name type="scientific">Spirosoma agri</name>
    <dbReference type="NCBI Taxonomy" id="1987381"/>
    <lineage>
        <taxon>Bacteria</taxon>
        <taxon>Pseudomonadati</taxon>
        <taxon>Bacteroidota</taxon>
        <taxon>Cytophagia</taxon>
        <taxon>Cytophagales</taxon>
        <taxon>Cytophagaceae</taxon>
        <taxon>Spirosoma</taxon>
    </lineage>
</organism>
<dbReference type="EMBL" id="JAAGNZ010000001">
    <property type="protein sequence ID" value="NEU68269.1"/>
    <property type="molecule type" value="Genomic_DNA"/>
</dbReference>
<name>A0A6M0IJ27_9BACT</name>
<keyword evidence="2" id="KW-1185">Reference proteome</keyword>
<proteinExistence type="predicted"/>